<gene>
    <name evidence="1" type="ORF">HM1_3082</name>
</gene>
<reference evidence="1 2" key="1">
    <citation type="journal article" date="2008" name="J. Bacteriol.">
        <title>The genome of Heliobacterium modesticaldum, a phototrophic representative of the Firmicutes containing the simplest photosynthetic apparatus.</title>
        <authorList>
            <person name="Sattley W.M."/>
            <person name="Madigan M.T."/>
            <person name="Swingley W.D."/>
            <person name="Cheung P.C."/>
            <person name="Clocksin K.M."/>
            <person name="Conrad A.L."/>
            <person name="Dejesa L.C."/>
            <person name="Honchak B.M."/>
            <person name="Jung D.O."/>
            <person name="Karbach L.E."/>
            <person name="Kurdoglu A."/>
            <person name="Lahiri S."/>
            <person name="Mastrian S.D."/>
            <person name="Page L.E."/>
            <person name="Taylor H.L."/>
            <person name="Wang Z.T."/>
            <person name="Raymond J."/>
            <person name="Chen M."/>
            <person name="Blankenship R.E."/>
            <person name="Touchman J.W."/>
        </authorList>
    </citation>
    <scope>NUCLEOTIDE SEQUENCE [LARGE SCALE GENOMIC DNA]</scope>
    <source>
        <strain evidence="2">ATCC 51547 / Ice1</strain>
    </source>
</reference>
<dbReference type="KEGG" id="hmo:HM1_3082"/>
<dbReference type="AlphaFoldDB" id="B0TEA5"/>
<dbReference type="HOGENOM" id="CLU_2879713_0_0_9"/>
<accession>B0TEA5</accession>
<keyword evidence="2" id="KW-1185">Reference proteome</keyword>
<evidence type="ECO:0000313" key="2">
    <source>
        <dbReference type="Proteomes" id="UP000008550"/>
    </source>
</evidence>
<protein>
    <submittedName>
        <fullName evidence="1">Uncharacterized protein</fullName>
    </submittedName>
</protein>
<dbReference type="Proteomes" id="UP000008550">
    <property type="component" value="Chromosome"/>
</dbReference>
<sequence>MTENQVLHRLNRYCHMKGMPLEEKLFYAKLIATMDLESGQYTTEAERRNLEQFSASIDKLRNP</sequence>
<organism evidence="1 2">
    <name type="scientific">Heliobacterium modesticaldum (strain ATCC 51547 / Ice1)</name>
    <dbReference type="NCBI Taxonomy" id="498761"/>
    <lineage>
        <taxon>Bacteria</taxon>
        <taxon>Bacillati</taxon>
        <taxon>Bacillota</taxon>
        <taxon>Clostridia</taxon>
        <taxon>Eubacteriales</taxon>
        <taxon>Heliobacteriaceae</taxon>
        <taxon>Heliomicrobium</taxon>
    </lineage>
</organism>
<dbReference type="RefSeq" id="WP_012284061.1">
    <property type="nucleotide sequence ID" value="NC_010337.2"/>
</dbReference>
<dbReference type="EMBL" id="CP000930">
    <property type="protein sequence ID" value="ABZ85587.1"/>
    <property type="molecule type" value="Genomic_DNA"/>
</dbReference>
<dbReference type="OrthoDB" id="2084008at2"/>
<name>B0TEA5_HELMI</name>
<evidence type="ECO:0000313" key="1">
    <source>
        <dbReference type="EMBL" id="ABZ85587.1"/>
    </source>
</evidence>
<proteinExistence type="predicted"/>